<protein>
    <submittedName>
        <fullName evidence="1">Uncharacterized protein</fullName>
    </submittedName>
</protein>
<evidence type="ECO:0000313" key="1">
    <source>
        <dbReference type="EMBL" id="ORY36626.1"/>
    </source>
</evidence>
<dbReference type="OrthoDB" id="10474153at2759"/>
<name>A0A1Y2BPG5_9FUNG</name>
<comment type="caution">
    <text evidence="1">The sequence shown here is derived from an EMBL/GenBank/DDBJ whole genome shotgun (WGS) entry which is preliminary data.</text>
</comment>
<dbReference type="AlphaFoldDB" id="A0A1Y2BPG5"/>
<gene>
    <name evidence="1" type="ORF">BCR33DRAFT_721855</name>
</gene>
<sequence length="276" mass="30376">MKTNPPMESFQLPSVAIEKWKQGHENQGNVPRNLIALLAASRAPSTPQNQHPPRISLDLVPIFKLLLVVSQHSILLPNDSNASTLLLRTSPPGTTVVSGIKGPAMYNSSPVPLKSIIKNVGGLVGRVENGHSLKRTHELKRVTFNDFTLNPEKRQRTLFPSSITSSFASSSSSSSSFSSSKLTFSRSSSHSFSASSSSNSISPSYHHMILSACTKYDHDSVYFARDEKDLYKGLIVQEVFEDGYADQDVAGTFNERTAEFAVGLYVEQRFAKWKKV</sequence>
<keyword evidence="2" id="KW-1185">Reference proteome</keyword>
<accession>A0A1Y2BPG5</accession>
<evidence type="ECO:0000313" key="2">
    <source>
        <dbReference type="Proteomes" id="UP000193642"/>
    </source>
</evidence>
<dbReference type="Proteomes" id="UP000193642">
    <property type="component" value="Unassembled WGS sequence"/>
</dbReference>
<proteinExistence type="predicted"/>
<reference evidence="1 2" key="1">
    <citation type="submission" date="2016-07" db="EMBL/GenBank/DDBJ databases">
        <title>Pervasive Adenine N6-methylation of Active Genes in Fungi.</title>
        <authorList>
            <consortium name="DOE Joint Genome Institute"/>
            <person name="Mondo S.J."/>
            <person name="Dannebaum R.O."/>
            <person name="Kuo R.C."/>
            <person name="Labutti K."/>
            <person name="Haridas S."/>
            <person name="Kuo A."/>
            <person name="Salamov A."/>
            <person name="Ahrendt S.R."/>
            <person name="Lipzen A."/>
            <person name="Sullivan W."/>
            <person name="Andreopoulos W.B."/>
            <person name="Clum A."/>
            <person name="Lindquist E."/>
            <person name="Daum C."/>
            <person name="Ramamoorthy G.K."/>
            <person name="Gryganskyi A."/>
            <person name="Culley D."/>
            <person name="Magnuson J.K."/>
            <person name="James T.Y."/>
            <person name="O'Malley M.A."/>
            <person name="Stajich J.E."/>
            <person name="Spatafora J.W."/>
            <person name="Visel A."/>
            <person name="Grigoriev I.V."/>
        </authorList>
    </citation>
    <scope>NUCLEOTIDE SEQUENCE [LARGE SCALE GENOMIC DNA]</scope>
    <source>
        <strain evidence="1 2">JEL800</strain>
    </source>
</reference>
<dbReference type="EMBL" id="MCGO01000054">
    <property type="protein sequence ID" value="ORY36626.1"/>
    <property type="molecule type" value="Genomic_DNA"/>
</dbReference>
<organism evidence="1 2">
    <name type="scientific">Rhizoclosmatium globosum</name>
    <dbReference type="NCBI Taxonomy" id="329046"/>
    <lineage>
        <taxon>Eukaryota</taxon>
        <taxon>Fungi</taxon>
        <taxon>Fungi incertae sedis</taxon>
        <taxon>Chytridiomycota</taxon>
        <taxon>Chytridiomycota incertae sedis</taxon>
        <taxon>Chytridiomycetes</taxon>
        <taxon>Chytridiales</taxon>
        <taxon>Chytriomycetaceae</taxon>
        <taxon>Rhizoclosmatium</taxon>
    </lineage>
</organism>